<dbReference type="PANTHER" id="PTHR43070">
    <property type="match status" value="1"/>
</dbReference>
<evidence type="ECO:0000256" key="7">
    <source>
        <dbReference type="ARBA" id="ARBA00022697"/>
    </source>
</evidence>
<dbReference type="Gene3D" id="3.30.360.10">
    <property type="entry name" value="Dihydrodipicolinate Reductase, domain 2"/>
    <property type="match status" value="1"/>
</dbReference>
<dbReference type="GO" id="GO:0009089">
    <property type="term" value="P:lysine biosynthetic process via diaminopimelate"/>
    <property type="evidence" value="ECO:0007669"/>
    <property type="project" value="UniProtKB-UniRule"/>
</dbReference>
<dbReference type="EC" id="2.7.2.4" evidence="13"/>
<evidence type="ECO:0000259" key="15">
    <source>
        <dbReference type="Pfam" id="PF00742"/>
    </source>
</evidence>
<name>A0A1M5XZ15_9GAMM</name>
<gene>
    <name evidence="17" type="ORF">SAMN02745129_3817</name>
</gene>
<reference evidence="17 18" key="1">
    <citation type="submission" date="2016-11" db="EMBL/GenBank/DDBJ databases">
        <authorList>
            <person name="Jaros S."/>
            <person name="Januszkiewicz K."/>
            <person name="Wedrychowicz H."/>
        </authorList>
    </citation>
    <scope>NUCLEOTIDE SEQUENCE [LARGE SCALE GENOMIC DNA]</scope>
    <source>
        <strain evidence="17 18">DSM 16917</strain>
    </source>
</reference>
<evidence type="ECO:0000256" key="3">
    <source>
        <dbReference type="ARBA" id="ARBA00005056"/>
    </source>
</evidence>
<dbReference type="GO" id="GO:0004072">
    <property type="term" value="F:aspartate kinase activity"/>
    <property type="evidence" value="ECO:0007669"/>
    <property type="project" value="UniProtKB-UniRule"/>
</dbReference>
<dbReference type="SUPFAM" id="SSF53633">
    <property type="entry name" value="Carbamate kinase-like"/>
    <property type="match status" value="1"/>
</dbReference>
<dbReference type="InterPro" id="IPR036291">
    <property type="entry name" value="NAD(P)-bd_dom_sf"/>
</dbReference>
<keyword evidence="13 17" id="KW-0418">Kinase</keyword>
<feature type="domain" description="Aspartate/glutamate/uridylate kinase" evidence="14">
    <location>
        <begin position="4"/>
        <end position="273"/>
    </location>
</feature>
<evidence type="ECO:0000256" key="2">
    <source>
        <dbReference type="ARBA" id="ARBA00004986"/>
    </source>
</evidence>
<dbReference type="InterPro" id="IPR036393">
    <property type="entry name" value="AceGlu_kinase-like_sf"/>
</dbReference>
<dbReference type="OrthoDB" id="9799110at2"/>
<dbReference type="UniPathway" id="UPA00050">
    <property type="reaction ID" value="UER00063"/>
</dbReference>
<dbReference type="Pfam" id="PF00742">
    <property type="entry name" value="Homoserine_dh"/>
    <property type="match status" value="1"/>
</dbReference>
<evidence type="ECO:0000313" key="18">
    <source>
        <dbReference type="Proteomes" id="UP000184268"/>
    </source>
</evidence>
<dbReference type="InterPro" id="IPR005106">
    <property type="entry name" value="Asp/hSer_DH_NAD-bd"/>
</dbReference>
<dbReference type="InterPro" id="IPR042199">
    <property type="entry name" value="AsparK_Bifunc_asparK/hSer_DH"/>
</dbReference>
<dbReference type="STRING" id="299255.SAMN02745129_3817"/>
<dbReference type="EMBL" id="FQXG01000006">
    <property type="protein sequence ID" value="SHI04929.1"/>
    <property type="molecule type" value="Genomic_DNA"/>
</dbReference>
<evidence type="ECO:0000259" key="16">
    <source>
        <dbReference type="Pfam" id="PF03447"/>
    </source>
</evidence>
<dbReference type="GO" id="GO:0050661">
    <property type="term" value="F:NADP binding"/>
    <property type="evidence" value="ECO:0007669"/>
    <property type="project" value="UniProtKB-UniRule"/>
</dbReference>
<dbReference type="Pfam" id="PF00696">
    <property type="entry name" value="AA_kinase"/>
    <property type="match status" value="1"/>
</dbReference>
<organism evidence="17 18">
    <name type="scientific">Ferrimonas marina</name>
    <dbReference type="NCBI Taxonomy" id="299255"/>
    <lineage>
        <taxon>Bacteria</taxon>
        <taxon>Pseudomonadati</taxon>
        <taxon>Pseudomonadota</taxon>
        <taxon>Gammaproteobacteria</taxon>
        <taxon>Alteromonadales</taxon>
        <taxon>Ferrimonadaceae</taxon>
        <taxon>Ferrimonas</taxon>
    </lineage>
</organism>
<evidence type="ECO:0000256" key="4">
    <source>
        <dbReference type="ARBA" id="ARBA00005062"/>
    </source>
</evidence>
<feature type="domain" description="Homoserine dehydrogenase catalytic" evidence="15">
    <location>
        <begin position="575"/>
        <end position="773"/>
    </location>
</feature>
<dbReference type="Pfam" id="PF03447">
    <property type="entry name" value="NAD_binding_3"/>
    <property type="match status" value="1"/>
</dbReference>
<dbReference type="InterPro" id="IPR001342">
    <property type="entry name" value="HDH_cat"/>
</dbReference>
<keyword evidence="10" id="KW-0486">Methionine biosynthesis</keyword>
<dbReference type="InterPro" id="IPR001048">
    <property type="entry name" value="Asp/Glu/Uridylate_kinase"/>
</dbReference>
<dbReference type="GO" id="GO:0009088">
    <property type="term" value="P:threonine biosynthetic process"/>
    <property type="evidence" value="ECO:0007669"/>
    <property type="project" value="UniProtKB-UniRule"/>
</dbReference>
<dbReference type="UniPathway" id="UPA00051">
    <property type="reaction ID" value="UER00462"/>
</dbReference>
<dbReference type="GO" id="GO:0009090">
    <property type="term" value="P:homoserine biosynthetic process"/>
    <property type="evidence" value="ECO:0007669"/>
    <property type="project" value="UniProtKB-ARBA"/>
</dbReference>
<dbReference type="Gene3D" id="3.40.50.720">
    <property type="entry name" value="NAD(P)-binding Rossmann-like Domain"/>
    <property type="match status" value="1"/>
</dbReference>
<dbReference type="Gene3D" id="3.40.1160.10">
    <property type="entry name" value="Acetylglutamate kinase-like"/>
    <property type="match status" value="1"/>
</dbReference>
<keyword evidence="6 13" id="KW-0028">Amino-acid biosynthesis</keyword>
<dbReference type="PIRSF" id="PIRSF000727">
    <property type="entry name" value="ThrA"/>
    <property type="match status" value="1"/>
</dbReference>
<comment type="catalytic activity">
    <reaction evidence="13">
        <text>L-aspartate + ATP = 4-phospho-L-aspartate + ADP</text>
        <dbReference type="Rhea" id="RHEA:23776"/>
        <dbReference type="ChEBI" id="CHEBI:29991"/>
        <dbReference type="ChEBI" id="CHEBI:30616"/>
        <dbReference type="ChEBI" id="CHEBI:57535"/>
        <dbReference type="ChEBI" id="CHEBI:456216"/>
        <dbReference type="EC" id="2.7.2.4"/>
    </reaction>
</comment>
<dbReference type="UniPathway" id="UPA00034">
    <property type="reaction ID" value="UER00015"/>
</dbReference>
<dbReference type="SUPFAM" id="SSF55347">
    <property type="entry name" value="Glyceraldehyde-3-phosphate dehydrogenase-like, C-terminal domain"/>
    <property type="match status" value="1"/>
</dbReference>
<evidence type="ECO:0000256" key="10">
    <source>
        <dbReference type="ARBA" id="ARBA00023167"/>
    </source>
</evidence>
<dbReference type="InterPro" id="IPR049638">
    <property type="entry name" value="AK-HD"/>
</dbReference>
<proteinExistence type="inferred from homology"/>
<comment type="pathway">
    <text evidence="2 13">Amino-acid biosynthesis; L-methionine biosynthesis via de novo pathway; L-homoserine from L-aspartate: step 1/3.</text>
</comment>
<dbReference type="Proteomes" id="UP000184268">
    <property type="component" value="Unassembled WGS sequence"/>
</dbReference>
<comment type="pathway">
    <text evidence="3 13">Amino-acid biosynthesis; L-threonine biosynthesis; L-threonine from L-aspartate: step 3/5.</text>
</comment>
<evidence type="ECO:0000256" key="12">
    <source>
        <dbReference type="ARBA" id="ARBA00049031"/>
    </source>
</evidence>
<dbReference type="GO" id="GO:0009086">
    <property type="term" value="P:methionine biosynthetic process"/>
    <property type="evidence" value="ECO:0007669"/>
    <property type="project" value="UniProtKB-KW"/>
</dbReference>
<keyword evidence="7" id="KW-0791">Threonine biosynthesis</keyword>
<dbReference type="NCBIfam" id="NF007003">
    <property type="entry name" value="PRK09466.1"/>
    <property type="match status" value="1"/>
</dbReference>
<comment type="similarity">
    <text evidence="13">In the N-terminal section; belongs to the aspartokinase family.</text>
</comment>
<dbReference type="SUPFAM" id="SSF51735">
    <property type="entry name" value="NAD(P)-binding Rossmann-fold domains"/>
    <property type="match status" value="1"/>
</dbReference>
<dbReference type="Gene3D" id="1.20.120.1320">
    <property type="entry name" value="Aspartokinase, catalytic domain"/>
    <property type="match status" value="1"/>
</dbReference>
<dbReference type="GO" id="GO:0004412">
    <property type="term" value="F:homoserine dehydrogenase activity"/>
    <property type="evidence" value="ECO:0007669"/>
    <property type="project" value="UniProtKB-UniRule"/>
</dbReference>
<keyword evidence="13" id="KW-0067">ATP-binding</keyword>
<evidence type="ECO:0000256" key="13">
    <source>
        <dbReference type="PIRNR" id="PIRNR000727"/>
    </source>
</evidence>
<dbReference type="InterPro" id="IPR019811">
    <property type="entry name" value="HDH_CS"/>
</dbReference>
<evidence type="ECO:0000256" key="6">
    <source>
        <dbReference type="ARBA" id="ARBA00022605"/>
    </source>
</evidence>
<keyword evidence="8 13" id="KW-0521">NADP</keyword>
<comment type="similarity">
    <text evidence="13">In the C-terminal section; belongs to the homoserine dehydrogenase family.</text>
</comment>
<comment type="pathway">
    <text evidence="13">Amino-acid biosynthesis; L-lysine biosynthesis via DAP pathway; (S)-tetrahydrodipicolinate from L-aspartate: step 1/4.</text>
</comment>
<comment type="catalytic activity">
    <reaction evidence="12">
        <text>L-homoserine + NAD(+) = L-aspartate 4-semialdehyde + NADH + H(+)</text>
        <dbReference type="Rhea" id="RHEA:15757"/>
        <dbReference type="ChEBI" id="CHEBI:15378"/>
        <dbReference type="ChEBI" id="CHEBI:57476"/>
        <dbReference type="ChEBI" id="CHEBI:57540"/>
        <dbReference type="ChEBI" id="CHEBI:57945"/>
        <dbReference type="ChEBI" id="CHEBI:537519"/>
        <dbReference type="EC" id="1.1.1.3"/>
    </reaction>
    <physiologicalReaction direction="right-to-left" evidence="12">
        <dbReference type="Rhea" id="RHEA:15759"/>
    </physiologicalReaction>
</comment>
<dbReference type="InterPro" id="IPR011147">
    <property type="entry name" value="Bifunc_Aspkin/hSer_DH"/>
</dbReference>
<dbReference type="RefSeq" id="WP_067662551.1">
    <property type="nucleotide sequence ID" value="NZ_FQXG01000006.1"/>
</dbReference>
<dbReference type="EC" id="1.1.1.3" evidence="13"/>
<comment type="pathway">
    <text evidence="4 13">Amino-acid biosynthesis; L-methionine biosynthesis via de novo pathway; L-homoserine from L-aspartate: step 3/3.</text>
</comment>
<sequence>MPRRFLHKFGGSSLADADCYRRVAHILLTQGSSDDLVVVSAAGKTTNQLIALLQRAESQRGYEAELQQLEQFQQALILKLLLGPEAGALKTQLCADLVQLRQWLAKPQPPRAQIQALGEVWSARLLAALLGQLGVQALALDARRFLTVQDDLTPDYQRSADALAQTLASHPDTRVVITGFVASNSDGDSVLLGRNGSDYSATVIAALAGVAQATIWTDVQGVFNADPNLLQDARLQAELSLEEADRLARLGSPVLHSRTLQPLKRQPMALHVRSSYTPEQPYTKILDQGARAEPVITSLDRVVVLKLPVASLAAAQSLLAEHGLLPLLQYPDKGALVLTEEQAPQAESLLSEQLTPEFERVEGLGMVALVSRHAGRLAGAFARLLGRRAWPLQSDAMALITLVPEQEVADLTARAHRRCAGPLKKIGLLVAGKGNIGAAWLTQFAHYQRRISDELEAELSLVAILGRSQALLQPEGIDCAQWQSQFEQQAQPYQLDALIEQAASLPYDELIFLDITASGELARAYPQLLSHGVHLISANKQAGSDQMDNYRELKNKLAQRHLYWRYNATVGAGLPVFYAIDDLQRGGDTLSRIEGVFSGTLSWLFHHFDGSKPFSQLVLEAKAKGFTEPDPREDLGGVDMQRKLLILAREAGLELELEQIGLESLVPDSLAALSPDEFLERIDELDGVMKDALASAQARGLCLRYTAALTLAEGKLNAKVGLEPVAPDHPFASLPPGDNQFLFYSEHYPNGLVIQGPGAGREVTAAAVQSDLVAICRRLLH</sequence>
<dbReference type="PANTHER" id="PTHR43070:SF5">
    <property type="entry name" value="HOMOSERINE DEHYDROGENASE"/>
    <property type="match status" value="1"/>
</dbReference>
<dbReference type="InterPro" id="IPR018042">
    <property type="entry name" value="Aspartate_kinase_CS"/>
</dbReference>
<keyword evidence="18" id="KW-1185">Reference proteome</keyword>
<keyword evidence="13" id="KW-0808">Transferase</keyword>
<feature type="domain" description="Aspartate/homoserine dehydrogenase NAD-binding" evidence="16">
    <location>
        <begin position="432"/>
        <end position="564"/>
    </location>
</feature>
<dbReference type="AlphaFoldDB" id="A0A1M5XZ15"/>
<evidence type="ECO:0000256" key="11">
    <source>
        <dbReference type="ARBA" id="ARBA00048841"/>
    </source>
</evidence>
<evidence type="ECO:0000259" key="14">
    <source>
        <dbReference type="Pfam" id="PF00696"/>
    </source>
</evidence>
<comment type="pathway">
    <text evidence="5 13">Amino-acid biosynthesis; L-threonine biosynthesis; L-threonine from L-aspartate: step 1/5.</text>
</comment>
<keyword evidence="13" id="KW-0547">Nucleotide-binding</keyword>
<comment type="catalytic activity">
    <reaction evidence="11">
        <text>L-homoserine + NADP(+) = L-aspartate 4-semialdehyde + NADPH + H(+)</text>
        <dbReference type="Rhea" id="RHEA:15761"/>
        <dbReference type="ChEBI" id="CHEBI:15378"/>
        <dbReference type="ChEBI" id="CHEBI:57476"/>
        <dbReference type="ChEBI" id="CHEBI:57783"/>
        <dbReference type="ChEBI" id="CHEBI:58349"/>
        <dbReference type="ChEBI" id="CHEBI:537519"/>
        <dbReference type="EC" id="1.1.1.3"/>
    </reaction>
    <physiologicalReaction direction="right-to-left" evidence="11">
        <dbReference type="Rhea" id="RHEA:15763"/>
    </physiologicalReaction>
</comment>
<comment type="cofactor">
    <cofactor evidence="1">
        <name>a metal cation</name>
        <dbReference type="ChEBI" id="CHEBI:25213"/>
    </cofactor>
</comment>
<keyword evidence="9 13" id="KW-0560">Oxidoreductase</keyword>
<dbReference type="PROSITE" id="PS00324">
    <property type="entry name" value="ASPARTOKINASE"/>
    <property type="match status" value="1"/>
</dbReference>
<accession>A0A1M5XZ15</accession>
<evidence type="ECO:0000313" key="17">
    <source>
        <dbReference type="EMBL" id="SHI04929.1"/>
    </source>
</evidence>
<evidence type="ECO:0000256" key="9">
    <source>
        <dbReference type="ARBA" id="ARBA00023002"/>
    </source>
</evidence>
<comment type="subunit">
    <text evidence="13">Homotetramer.</text>
</comment>
<evidence type="ECO:0000256" key="1">
    <source>
        <dbReference type="ARBA" id="ARBA00001920"/>
    </source>
</evidence>
<evidence type="ECO:0000256" key="5">
    <source>
        <dbReference type="ARBA" id="ARBA00005139"/>
    </source>
</evidence>
<dbReference type="GO" id="GO:0005524">
    <property type="term" value="F:ATP binding"/>
    <property type="evidence" value="ECO:0007669"/>
    <property type="project" value="UniProtKB-UniRule"/>
</dbReference>
<evidence type="ECO:0000256" key="8">
    <source>
        <dbReference type="ARBA" id="ARBA00022857"/>
    </source>
</evidence>
<protein>
    <recommendedName>
        <fullName evidence="13">Bifunctional aspartokinase/homoserine dehydrogenase</fullName>
    </recommendedName>
    <domain>
        <recommendedName>
            <fullName evidence="13">Aspartokinase</fullName>
            <ecNumber evidence="13">2.7.2.4</ecNumber>
        </recommendedName>
    </domain>
    <domain>
        <recommendedName>
            <fullName evidence="13">Homoserine dehydrogenase</fullName>
            <ecNumber evidence="13">1.1.1.3</ecNumber>
        </recommendedName>
    </domain>
</protein>
<dbReference type="PROSITE" id="PS01042">
    <property type="entry name" value="HOMOSER_DHGENASE"/>
    <property type="match status" value="1"/>
</dbReference>
<dbReference type="FunFam" id="3.30.360.10:FF:000006">
    <property type="entry name" value="Bifunctional aspartokinase/homoserine dehydrogenase"/>
    <property type="match status" value="1"/>
</dbReference>